<keyword evidence="1" id="KW-0233">DNA recombination</keyword>
<keyword evidence="1 3" id="KW-0347">Helicase</keyword>
<keyword evidence="1" id="KW-0547">Nucleotide-binding</keyword>
<dbReference type="InterPro" id="IPR036691">
    <property type="entry name" value="Endo/exonu/phosph_ase_sf"/>
</dbReference>
<dbReference type="OrthoDB" id="10036850at2759"/>
<comment type="catalytic activity">
    <reaction evidence="1">
        <text>ATP + H2O = ADP + phosphate + H(+)</text>
        <dbReference type="Rhea" id="RHEA:13065"/>
        <dbReference type="ChEBI" id="CHEBI:15377"/>
        <dbReference type="ChEBI" id="CHEBI:15378"/>
        <dbReference type="ChEBI" id="CHEBI:30616"/>
        <dbReference type="ChEBI" id="CHEBI:43474"/>
        <dbReference type="ChEBI" id="CHEBI:456216"/>
        <dbReference type="EC" id="5.6.2.3"/>
    </reaction>
</comment>
<name>A0A226D168_FOLCA</name>
<dbReference type="PANTHER" id="PTHR47642">
    <property type="entry name" value="ATP-DEPENDENT DNA HELICASE"/>
    <property type="match status" value="1"/>
</dbReference>
<accession>A0A226D168</accession>
<dbReference type="GO" id="GO:0043139">
    <property type="term" value="F:5'-3' DNA helicase activity"/>
    <property type="evidence" value="ECO:0007669"/>
    <property type="project" value="UniProtKB-EC"/>
</dbReference>
<dbReference type="OMA" id="CAMASNI"/>
<evidence type="ECO:0000259" key="2">
    <source>
        <dbReference type="Pfam" id="PF05970"/>
    </source>
</evidence>
<dbReference type="Gene3D" id="3.60.10.10">
    <property type="entry name" value="Endonuclease/exonuclease/phosphatase"/>
    <property type="match status" value="1"/>
</dbReference>
<dbReference type="InterPro" id="IPR027417">
    <property type="entry name" value="P-loop_NTPase"/>
</dbReference>
<dbReference type="Pfam" id="PF05970">
    <property type="entry name" value="PIF1"/>
    <property type="match status" value="1"/>
</dbReference>
<organism evidence="3 4">
    <name type="scientific">Folsomia candida</name>
    <name type="common">Springtail</name>
    <dbReference type="NCBI Taxonomy" id="158441"/>
    <lineage>
        <taxon>Eukaryota</taxon>
        <taxon>Metazoa</taxon>
        <taxon>Ecdysozoa</taxon>
        <taxon>Arthropoda</taxon>
        <taxon>Hexapoda</taxon>
        <taxon>Collembola</taxon>
        <taxon>Entomobryomorpha</taxon>
        <taxon>Isotomoidea</taxon>
        <taxon>Isotomidae</taxon>
        <taxon>Proisotominae</taxon>
        <taxon>Folsomia</taxon>
    </lineage>
</organism>
<dbReference type="InterPro" id="IPR010285">
    <property type="entry name" value="DNA_helicase_pif1-like_DEAD"/>
</dbReference>
<comment type="caution">
    <text evidence="3">The sequence shown here is derived from an EMBL/GenBank/DDBJ whole genome shotgun (WGS) entry which is preliminary data.</text>
</comment>
<dbReference type="EMBL" id="LNIX01000046">
    <property type="protein sequence ID" value="OXA38457.1"/>
    <property type="molecule type" value="Genomic_DNA"/>
</dbReference>
<dbReference type="PANTHER" id="PTHR47642:SF5">
    <property type="entry name" value="ATP-DEPENDENT DNA HELICASE"/>
    <property type="match status" value="1"/>
</dbReference>
<comment type="similarity">
    <text evidence="1">Belongs to the helicase family.</text>
</comment>
<evidence type="ECO:0000313" key="4">
    <source>
        <dbReference type="Proteomes" id="UP000198287"/>
    </source>
</evidence>
<keyword evidence="1" id="KW-0378">Hydrolase</keyword>
<sequence>MVTSTLAFKDPIEPSQVDTDEENAAAISINICVEGEAQESVSDRSNVGADETLIFRRNSLDIYGIRIAPAEGNIPIPMHRDLNAELLSFPTIYAGVPPSFKKWVRVTYTDIARTEIRRYDRRACRPTKLLYAFKRSFNEKVVNAVQICMRKKIGTRHVTAGTLTPGFVENLCKKDDGRCILKTSAEAKWTEMIIMLTKLIDGKEITEEEAADLPFIKVAELVRSDPVTCMIHFDHKYRALLTTLLTQRCAEGKMEKLIGYQLHKHSHTCEKKLKRGQKCRFGFPKPQLPTTMILRPLPSDWNPQEIKDAEELYAEIQDKLNQLGRAYKEDICFKNFLVELNMDYSSYKIAIRSSIKRPTVFLKRSTNASFINPYNRKLLEAWEANLDIQFLLDIYSSLDQDVRRGNIAIQDKLKKFASILINGSEISAQEAAAFLQGISNTNCSRSDVFINTSEPDERITFLKPKEELEELGDDSEDICMKGLNDHYSQRPKELEDICLAEFASMNNFTALKRKRRWKTRQQETLILKSFMSRFNMITTYYWEVKQVYLYQVHLLLTAKISTPTKGRKAANKHELLDGSGTVYKRTIRKIIRFRHYGKQADPTNYLREQLMPFVPWRNEKKDFIDVDKVESASIHQEQLKCNSQPFYFNHDVDDELLQGLLDDAEERQIEDDDDKVIVVNDKGVDAEDYFNDFRVDDFAPTTSKVEHFLPPRLVDETEYLKMMRSLNQRQRRFVLNVLHSLKTGKVPFHNFLSRGEGVGKSHVVTAIAQSFMRYCSKFPNVNPEQLCVLVAAPTGKAAFNVFGMTLHCTFQLPPTQSAGGLGDLQSGILNTLRIRLEGVKLFIIDEISMVSVKQLYDVDQRLRQIYEATSPFGGKSFVVVGHLRQLPPIGGSYVFKLRTHIPRGAVVGNHLWELFQLYELTEIMSNVANGSFAKHLIIWLKTNAECQKYNSEVHAKLVSDGAMSTAHDKIQGSASEADKKRPLEYATTLTAPQSDGLPYQTYLKVGAEYFVGTNVDAQDGLFNGSTGTLKLIEYSTKAQGKPTRAWLDFHNSMVGMHKSASTRTYQIRKNIDEELVAVDRITRNLSRTGRHQGLQIIRTQVPLVPANGTTIAKSQGSTHICSVVAVKSYCDDDEPPRKSEGLFIYGDFTPPSTPGPNDPVSIEMARLRSTEFAFSMKFLQDYGDEVEKIFFQNIQSFNSHGDDIRADHCAMASNILAFVEPWFLPQDLVDVPGFHCIYRKNCGGPNRNSERAPIMAKESENQLTNIPLLHVEKIGSSHCLFLQWVISGVNVVMVYKSPEFSKSRFLTTLDEILNQLSGNVLIFEDANINLSKWEGRGLLELFATKNCTSKPPIQDPSTDYGTHIDICFSNVAEIEAWFYESYLSYHKAICIVWPKPSMNNNNLKNY</sequence>
<dbReference type="SUPFAM" id="SSF52540">
    <property type="entry name" value="P-loop containing nucleoside triphosphate hydrolases"/>
    <property type="match status" value="2"/>
</dbReference>
<keyword evidence="1" id="KW-0067">ATP-binding</keyword>
<reference evidence="3 4" key="1">
    <citation type="submission" date="2015-12" db="EMBL/GenBank/DDBJ databases">
        <title>The genome of Folsomia candida.</title>
        <authorList>
            <person name="Faddeeva A."/>
            <person name="Derks M.F."/>
            <person name="Anvar Y."/>
            <person name="Smit S."/>
            <person name="Van Straalen N."/>
            <person name="Roelofs D."/>
        </authorList>
    </citation>
    <scope>NUCLEOTIDE SEQUENCE [LARGE SCALE GENOMIC DNA]</scope>
    <source>
        <strain evidence="3 4">VU population</strain>
        <tissue evidence="3">Whole body</tissue>
    </source>
</reference>
<keyword evidence="1" id="KW-0227">DNA damage</keyword>
<dbReference type="EC" id="5.6.2.3" evidence="1"/>
<comment type="cofactor">
    <cofactor evidence="1">
        <name>Mg(2+)</name>
        <dbReference type="ChEBI" id="CHEBI:18420"/>
    </cofactor>
</comment>
<dbReference type="Proteomes" id="UP000198287">
    <property type="component" value="Unassembled WGS sequence"/>
</dbReference>
<keyword evidence="4" id="KW-1185">Reference proteome</keyword>
<keyword evidence="1" id="KW-0234">DNA repair</keyword>
<dbReference type="GO" id="GO:0000723">
    <property type="term" value="P:telomere maintenance"/>
    <property type="evidence" value="ECO:0007669"/>
    <property type="project" value="InterPro"/>
</dbReference>
<dbReference type="GO" id="GO:0006310">
    <property type="term" value="P:DNA recombination"/>
    <property type="evidence" value="ECO:0007669"/>
    <property type="project" value="UniProtKB-KW"/>
</dbReference>
<evidence type="ECO:0000313" key="3">
    <source>
        <dbReference type="EMBL" id="OXA38457.1"/>
    </source>
</evidence>
<dbReference type="GO" id="GO:0005524">
    <property type="term" value="F:ATP binding"/>
    <property type="evidence" value="ECO:0007669"/>
    <property type="project" value="UniProtKB-KW"/>
</dbReference>
<dbReference type="InterPro" id="IPR051055">
    <property type="entry name" value="PIF1_helicase"/>
</dbReference>
<evidence type="ECO:0000256" key="1">
    <source>
        <dbReference type="RuleBase" id="RU363044"/>
    </source>
</evidence>
<proteinExistence type="inferred from homology"/>
<dbReference type="GO" id="GO:0006281">
    <property type="term" value="P:DNA repair"/>
    <property type="evidence" value="ECO:0007669"/>
    <property type="project" value="UniProtKB-KW"/>
</dbReference>
<gene>
    <name evidence="3" type="ORF">Fcan01_26843</name>
</gene>
<dbReference type="GO" id="GO:0016887">
    <property type="term" value="F:ATP hydrolysis activity"/>
    <property type="evidence" value="ECO:0007669"/>
    <property type="project" value="RHEA"/>
</dbReference>
<protein>
    <recommendedName>
        <fullName evidence="1">ATP-dependent DNA helicase</fullName>
        <ecNumber evidence="1">5.6.2.3</ecNumber>
    </recommendedName>
</protein>
<dbReference type="Gene3D" id="3.40.50.300">
    <property type="entry name" value="P-loop containing nucleotide triphosphate hydrolases"/>
    <property type="match status" value="1"/>
</dbReference>
<feature type="domain" description="DNA helicase Pif1-like DEAD-box helicase" evidence="2">
    <location>
        <begin position="726"/>
        <end position="928"/>
    </location>
</feature>